<evidence type="ECO:0000259" key="9">
    <source>
        <dbReference type="Pfam" id="PF25068"/>
    </source>
</evidence>
<evidence type="ECO:0000259" key="5">
    <source>
        <dbReference type="Pfam" id="PF25060"/>
    </source>
</evidence>
<dbReference type="Proteomes" id="UP000314983">
    <property type="component" value="Chromosome 10"/>
</dbReference>
<dbReference type="GeneTree" id="ENSGT00390000005979"/>
<reference evidence="10" key="3">
    <citation type="submission" date="2020-05" db="EMBL/GenBank/DDBJ databases">
        <title>Electrophorus electricus (electric eel) genome, fEleEle1, primary haplotype.</title>
        <authorList>
            <person name="Myers G."/>
            <person name="Meyer A."/>
            <person name="Fedrigo O."/>
            <person name="Formenti G."/>
            <person name="Rhie A."/>
            <person name="Tracey A."/>
            <person name="Sims Y."/>
            <person name="Jarvis E.D."/>
        </authorList>
    </citation>
    <scope>NUCLEOTIDE SEQUENCE [LARGE SCALE GENOMIC DNA]</scope>
</reference>
<dbReference type="Gene3D" id="1.25.40.10">
    <property type="entry name" value="Tetratricopeptide repeat domain"/>
    <property type="match status" value="5"/>
</dbReference>
<organism evidence="10 11">
    <name type="scientific">Electrophorus electricus</name>
    <name type="common">Electric eel</name>
    <name type="synonym">Gymnotus electricus</name>
    <dbReference type="NCBI Taxonomy" id="8005"/>
    <lineage>
        <taxon>Eukaryota</taxon>
        <taxon>Metazoa</taxon>
        <taxon>Chordata</taxon>
        <taxon>Craniata</taxon>
        <taxon>Vertebrata</taxon>
        <taxon>Euteleostomi</taxon>
        <taxon>Actinopterygii</taxon>
        <taxon>Neopterygii</taxon>
        <taxon>Teleostei</taxon>
        <taxon>Ostariophysi</taxon>
        <taxon>Gymnotiformes</taxon>
        <taxon>Gymnotoidei</taxon>
        <taxon>Gymnotidae</taxon>
        <taxon>Electrophorus</taxon>
    </lineage>
</organism>
<dbReference type="GO" id="GO:0030991">
    <property type="term" value="C:intraciliary transport particle A"/>
    <property type="evidence" value="ECO:0007669"/>
    <property type="project" value="TreeGrafter"/>
</dbReference>
<feature type="repeat" description="TPR" evidence="4">
    <location>
        <begin position="325"/>
        <end position="358"/>
    </location>
</feature>
<evidence type="ECO:0000313" key="11">
    <source>
        <dbReference type="Proteomes" id="UP000314983"/>
    </source>
</evidence>
<feature type="domain" description="Tetratricopeptide repeat protein 21A/21B fifth ARM repeats" evidence="8">
    <location>
        <begin position="920"/>
        <end position="1034"/>
    </location>
</feature>
<dbReference type="FunFam" id="1.25.40.10:FF:000548">
    <property type="entry name" value="Tetratricopeptide repeat domain 21A"/>
    <property type="match status" value="1"/>
</dbReference>
<dbReference type="InterPro" id="IPR056833">
    <property type="entry name" value="ARM_TT21_N"/>
</dbReference>
<evidence type="ECO:0000256" key="3">
    <source>
        <dbReference type="ARBA" id="ARBA00022803"/>
    </source>
</evidence>
<keyword evidence="11" id="KW-1185">Reference proteome</keyword>
<dbReference type="InterPro" id="IPR056834">
    <property type="entry name" value="ARM_TT21_C"/>
</dbReference>
<evidence type="ECO:0000259" key="6">
    <source>
        <dbReference type="Pfam" id="PF25062"/>
    </source>
</evidence>
<dbReference type="Pfam" id="PF13181">
    <property type="entry name" value="TPR_8"/>
    <property type="match status" value="1"/>
</dbReference>
<dbReference type="STRING" id="8005.ENSEEEP00000050492"/>
<keyword evidence="3 4" id="KW-0802">TPR repeat</keyword>
<reference evidence="11" key="1">
    <citation type="journal article" date="2014" name="Science">
        <title>Nonhuman genetics. Genomic basis for the convergent evolution of electric organs.</title>
        <authorList>
            <person name="Gallant J.R."/>
            <person name="Traeger L.L."/>
            <person name="Volkening J.D."/>
            <person name="Moffett H."/>
            <person name="Chen P.H."/>
            <person name="Novina C.D."/>
            <person name="Phillips G.N.Jr."/>
            <person name="Anand R."/>
            <person name="Wells G.B."/>
            <person name="Pinch M."/>
            <person name="Guth R."/>
            <person name="Unguez G.A."/>
            <person name="Albert J.S."/>
            <person name="Zakon H.H."/>
            <person name="Samanta M.P."/>
            <person name="Sussman M.R."/>
        </authorList>
    </citation>
    <scope>NUCLEOTIDE SEQUENCE [LARGE SCALE GENOMIC DNA]</scope>
</reference>
<accession>A0A4W4HMI9</accession>
<dbReference type="Pfam" id="PF25062">
    <property type="entry name" value="ARM_TT21_N"/>
    <property type="match status" value="1"/>
</dbReference>
<dbReference type="GO" id="GO:0035721">
    <property type="term" value="P:intraciliary retrograde transport"/>
    <property type="evidence" value="ECO:0007669"/>
    <property type="project" value="TreeGrafter"/>
</dbReference>
<dbReference type="PANTHER" id="PTHR14699">
    <property type="entry name" value="STI2 PROTEIN-RELATED"/>
    <property type="match status" value="1"/>
</dbReference>
<protein>
    <recommendedName>
        <fullName evidence="12">Tetratricopeptide repeat domain 21B</fullName>
    </recommendedName>
</protein>
<keyword evidence="2" id="KW-0677">Repeat</keyword>
<evidence type="ECO:0000256" key="1">
    <source>
        <dbReference type="ARBA" id="ARBA00010935"/>
    </source>
</evidence>
<evidence type="ECO:0000256" key="2">
    <source>
        <dbReference type="ARBA" id="ARBA00022737"/>
    </source>
</evidence>
<dbReference type="InterPro" id="IPR056832">
    <property type="entry name" value="ARM_TT21_2nd"/>
</dbReference>
<dbReference type="SUPFAM" id="SSF48452">
    <property type="entry name" value="TPR-like"/>
    <property type="match status" value="6"/>
</dbReference>
<reference evidence="11" key="2">
    <citation type="journal article" date="2017" name="Sci. Adv.">
        <title>A tail of two voltages: Proteomic comparison of the three electric organs of the electric eel.</title>
        <authorList>
            <person name="Traeger L.L."/>
            <person name="Sabat G."/>
            <person name="Barrett-Wilt G.A."/>
            <person name="Wells G.B."/>
            <person name="Sussman M.R."/>
        </authorList>
    </citation>
    <scope>NUCLEOTIDE SEQUENCE [LARGE SCALE GENOMIC DNA]</scope>
</reference>
<name>A0A4W4HMI9_ELEEL</name>
<dbReference type="Pfam" id="PF25058">
    <property type="entry name" value="ARM_TT21"/>
    <property type="match status" value="1"/>
</dbReference>
<evidence type="ECO:0000259" key="8">
    <source>
        <dbReference type="Pfam" id="PF25064"/>
    </source>
</evidence>
<dbReference type="InterPro" id="IPR011990">
    <property type="entry name" value="TPR-like_helical_dom_sf"/>
</dbReference>
<reference evidence="10" key="4">
    <citation type="submission" date="2025-08" db="UniProtKB">
        <authorList>
            <consortium name="Ensembl"/>
        </authorList>
    </citation>
    <scope>IDENTIFICATION</scope>
</reference>
<dbReference type="OMA" id="MENDQRY"/>
<feature type="domain" description="Tetratricopeptide repeat protein 21A/21B N-terminal ARM repeat" evidence="6">
    <location>
        <begin position="9"/>
        <end position="209"/>
    </location>
</feature>
<dbReference type="PROSITE" id="PS50005">
    <property type="entry name" value="TPR"/>
    <property type="match status" value="3"/>
</dbReference>
<dbReference type="SMART" id="SM00028">
    <property type="entry name" value="TPR"/>
    <property type="match status" value="9"/>
</dbReference>
<dbReference type="InterPro" id="IPR056835">
    <property type="entry name" value="ARM_TT21_5th"/>
</dbReference>
<dbReference type="GO" id="GO:0061512">
    <property type="term" value="P:protein localization to cilium"/>
    <property type="evidence" value="ECO:0007669"/>
    <property type="project" value="TreeGrafter"/>
</dbReference>
<feature type="domain" description="Tetratricopeptide repeat protein 21A/21B second ARM" evidence="5">
    <location>
        <begin position="287"/>
        <end position="362"/>
    </location>
</feature>
<dbReference type="AlphaFoldDB" id="A0A4W4HMI9"/>
<reference evidence="10" key="5">
    <citation type="submission" date="2025-09" db="UniProtKB">
        <authorList>
            <consortium name="Ensembl"/>
        </authorList>
    </citation>
    <scope>IDENTIFICATION</scope>
</reference>
<sequence length="1264" mass="145313">AINTALRFLKTYINDPVLLFFKAFGTLNEGRIQEAIRELHQLRYKPQICLCSVMALLCAYRQNKITDREAISELDSCLKMTRRTAEDKALYYGALLYWILGQNEKAREYIEKMLKLSNTSSQVCTTGWIALTSKNDVERSHAVRYFDDGLRDSKDVFGLMGKIEYFKLRQNEYRALDMVNQIIASYPDFIPALHLKMNIFMSLYNWEQTAEVAKRILEVDAHSLKALQMMTIISAAKDGDMRKVICSSSCKVCSFSCLLKMKNTQYRRSNVIYDLNTEYAQKVYLILFVEIIEHIFCQQCGHNKHIVQMLTLFVQRAVSRAPGDAALVSELGYFFTLQYRYKEALRWYTKALNMDPGSRPALEECQTMMSFTTVQMTLLQAMVAQKKGVDHDKVAGLLKKAVDFHLQTLQGLPHGVDYLQRLDIIFLLQVVNMHLASSQPLPFGLKHSNMILKAVIKAAPGLLASCYYMAHVKFLTGMCHQLQLTSHIKVLGNSELTMPEMHLLQAKLYLHAGDHSKCLSSLESGVSHNFEVSHRTMPQYNLIKARALKGSGKLVEAIQCLRMVMSMSGVRMLTEGQDPPVTQSERVSVFLELADTLRLNGEQSEATKVMQDAIWQFKETSEEIRVLVANVDLALSKDDVDTAFNILKNIKPGKHSYTKAKEQIAHIYLEKLRNKKLYIACYREICEQLPGPHSYVLLADAFMKIQEPEKAIEVYQEAVQMAPKDAMFAKKIGQALVKTHQYDKAVNYYETVLSTSPQYCVCLELTALLLKLKHFERAQQILERALDHKDCMEQTTMMNDVKLLRVLVKVFSARNELFLHCDNPPLQIYDLQQKILRQLPFEQPKSRDEQRRVTAAVCCDQAQEYCRSGDLERAQQCYSEALTYCPEDTEASLYYEHHKLDFCEDHCLKILKHDKNHTATTMLLADVRFRKNQKEAAIKLYTDIIHQHPDNFRALASLLHMLRRVGRLDDVLLFFKTCESYSPTTVTEPGYNYCKGLYYWHTYYVREALLYLSKARRDSEWAEEALELMMHICLNPDKKTFGGEVFGGSEEGPRLMGMNIAQNLLKEFPLHSRTGQDKATLLYNLCVVHSKDLKQVEKAVLVLSDMMARNVKASLLVAAQALLQLKQFPRARHFLKRISKAHWTPAIAEDFEKSCLLLADMYIKMGKYTNAEKLLDDCIRHNKSCSRAYEYMGYIMECDQRYKDAAKQYELAWKYSYCIDPAIGTDCLTFLLEHKTGAIVLQEHPDYPQIQAEILNRAQFSLRP</sequence>
<dbReference type="GO" id="GO:0005929">
    <property type="term" value="C:cilium"/>
    <property type="evidence" value="ECO:0007669"/>
    <property type="project" value="GOC"/>
</dbReference>
<proteinExistence type="inferred from homology"/>
<dbReference type="InterPro" id="IPR056836">
    <property type="entry name" value="ARM_TT21_4th"/>
</dbReference>
<evidence type="ECO:0000313" key="10">
    <source>
        <dbReference type="Ensembl" id="ENSEEEP00000050492.2"/>
    </source>
</evidence>
<dbReference type="InterPro" id="IPR019734">
    <property type="entry name" value="TPR_rpt"/>
</dbReference>
<dbReference type="Pfam" id="PF25060">
    <property type="entry name" value="ARM_TT21_2nd"/>
    <property type="match status" value="2"/>
</dbReference>
<evidence type="ECO:0000259" key="7">
    <source>
        <dbReference type="Pfam" id="PF25063"/>
    </source>
</evidence>
<dbReference type="Pfam" id="PF25064">
    <property type="entry name" value="ARM_TT21_5th"/>
    <property type="match status" value="1"/>
</dbReference>
<gene>
    <name evidence="10" type="primary">TTC21A</name>
</gene>
<feature type="repeat" description="TPR" evidence="4">
    <location>
        <begin position="726"/>
        <end position="759"/>
    </location>
</feature>
<feature type="domain" description="Tetratricopeptide repeat protein 21A/21B C-terminal ARM" evidence="7">
    <location>
        <begin position="1061"/>
        <end position="1259"/>
    </location>
</feature>
<dbReference type="Pfam" id="PF25068">
    <property type="entry name" value="ARM_TT21_4th"/>
    <property type="match status" value="1"/>
</dbReference>
<evidence type="ECO:0008006" key="12">
    <source>
        <dbReference type="Google" id="ProtNLM"/>
    </source>
</evidence>
<feature type="domain" description="Tetratricopeptide repeat protein 21A/21B second ARM" evidence="5">
    <location>
        <begin position="366"/>
        <end position="513"/>
    </location>
</feature>
<dbReference type="InterPro" id="IPR040364">
    <property type="entry name" value="TTC21A/TTC21B"/>
</dbReference>
<dbReference type="PANTHER" id="PTHR14699:SF2">
    <property type="entry name" value="TETRATRICOPEPTIDE REPEAT PROTEIN 21A"/>
    <property type="match status" value="1"/>
</dbReference>
<feature type="repeat" description="TPR" evidence="4">
    <location>
        <begin position="692"/>
        <end position="725"/>
    </location>
</feature>
<dbReference type="Ensembl" id="ENSEEET00000051046.2">
    <property type="protein sequence ID" value="ENSEEEP00000050492.2"/>
    <property type="gene ID" value="ENSEEEG00000023741.2"/>
</dbReference>
<feature type="domain" description="Tetratricopeptide repeat protein 21A/21B fourth ARM" evidence="9">
    <location>
        <begin position="729"/>
        <end position="882"/>
    </location>
</feature>
<evidence type="ECO:0000256" key="4">
    <source>
        <dbReference type="PROSITE-ProRule" id="PRU00339"/>
    </source>
</evidence>
<comment type="similarity">
    <text evidence="1">Belongs to the TTC21 family.</text>
</comment>
<dbReference type="Pfam" id="PF25063">
    <property type="entry name" value="ARM_TT21_C"/>
    <property type="match status" value="1"/>
</dbReference>